<dbReference type="EMBL" id="CAXAMN010022095">
    <property type="protein sequence ID" value="CAK9066341.1"/>
    <property type="molecule type" value="Genomic_DNA"/>
</dbReference>
<accession>A0ABP0NRC4</accession>
<dbReference type="Gene3D" id="3.40.50.1820">
    <property type="entry name" value="alpha/beta hydrolase"/>
    <property type="match status" value="1"/>
</dbReference>
<name>A0ABP0NRC4_9DINO</name>
<organism evidence="1 2">
    <name type="scientific">Durusdinium trenchii</name>
    <dbReference type="NCBI Taxonomy" id="1381693"/>
    <lineage>
        <taxon>Eukaryota</taxon>
        <taxon>Sar</taxon>
        <taxon>Alveolata</taxon>
        <taxon>Dinophyceae</taxon>
        <taxon>Suessiales</taxon>
        <taxon>Symbiodiniaceae</taxon>
        <taxon>Durusdinium</taxon>
    </lineage>
</organism>
<evidence type="ECO:0000313" key="1">
    <source>
        <dbReference type="EMBL" id="CAK9066341.1"/>
    </source>
</evidence>
<dbReference type="SUPFAM" id="SSF53474">
    <property type="entry name" value="alpha/beta-Hydrolases"/>
    <property type="match status" value="1"/>
</dbReference>
<dbReference type="InterPro" id="IPR013744">
    <property type="entry name" value="SidJ"/>
</dbReference>
<dbReference type="SUPFAM" id="SSF52540">
    <property type="entry name" value="P-loop containing nucleoside triphosphate hydrolases"/>
    <property type="match status" value="1"/>
</dbReference>
<protein>
    <submittedName>
        <fullName evidence="1">Uncharacterized protein</fullName>
    </submittedName>
</protein>
<comment type="caution">
    <text evidence="1">The sequence shown here is derived from an EMBL/GenBank/DDBJ whole genome shotgun (WGS) entry which is preliminary data.</text>
</comment>
<dbReference type="Pfam" id="PF08538">
    <property type="entry name" value="DUF1749"/>
    <property type="match status" value="1"/>
</dbReference>
<dbReference type="Proteomes" id="UP001642484">
    <property type="component" value="Unassembled WGS sequence"/>
</dbReference>
<keyword evidence="2" id="KW-1185">Reference proteome</keyword>
<reference evidence="1 2" key="1">
    <citation type="submission" date="2024-02" db="EMBL/GenBank/DDBJ databases">
        <authorList>
            <person name="Chen Y."/>
            <person name="Shah S."/>
            <person name="Dougan E. K."/>
            <person name="Thang M."/>
            <person name="Chan C."/>
        </authorList>
    </citation>
    <scope>NUCLEOTIDE SEQUENCE [LARGE SCALE GENOMIC DNA]</scope>
</reference>
<dbReference type="InterPro" id="IPR029058">
    <property type="entry name" value="AB_hydrolase_fold"/>
</dbReference>
<gene>
    <name evidence="1" type="ORF">CCMP2556_LOCUS32570</name>
</gene>
<evidence type="ECO:0000313" key="2">
    <source>
        <dbReference type="Proteomes" id="UP001642484"/>
    </source>
</evidence>
<sequence>MSAASETASEGELFLYDENFGYAGFEAGGRGEGPKALVFIGGLTDGLLSLRYLPYLAEALRPRGWRSFQPVLQSSYRGWGFNSLDEDVAGLDKFLDFLASKRGISKVVLLGSSTGCQDAVHYLKRGQRKSLIHGIILQAPVSDREALLAEERSPEDLEALAHFKDLAKQLISEGHGDELLPRRACALFGPPDAITAYRFDSLTRRMGDDDLFSSDLLEEELVEKLGHVTVPCLLALSADDEYVPSFVDSAALGRRMADAMAVGPGGGAKVVVLGSGGHGVRTAEGQAQFMLSVAEFLSELDQGHLFPLEWETALAGQLLDRARAFSEREQRPFLVALAGMPGCGKTVTAEILKRLLHPRCLVVPMDGFHIPLSELKSRVDADDAIYRRGAADTFDPKALKEKLLEIRSGPDQVLLPDFDHAHGDPTFDTICFERSRHQIVLVEGLYLLHQRDGLPGYTAEEIDRRCEEVDRANAEVGVNALGCDVGSLGAVGTVRRLGCWLHEPSSWLCVEVVQASASKAELTVENNQITAFTTWANIDQRKPRNLPSWPESPKGAPDEAFTRAAVPLVRQFVTARYKDYGKGKVTLRHLKNHIVAKSDLGLTYEDLRDDRYSAVIEDEVDAIVARCDGGKKPVACVEGT</sequence>
<proteinExistence type="predicted"/>
<dbReference type="InterPro" id="IPR027417">
    <property type="entry name" value="P-loop_NTPase"/>
</dbReference>
<dbReference type="PANTHER" id="PTHR31591">
    <property type="entry name" value="UPF0613 PROTEIN PB24D3.06C"/>
    <property type="match status" value="1"/>
</dbReference>
<dbReference type="Gene3D" id="3.40.50.300">
    <property type="entry name" value="P-loop containing nucleotide triphosphate hydrolases"/>
    <property type="match status" value="1"/>
</dbReference>
<dbReference type="PANTHER" id="PTHR31591:SF1">
    <property type="entry name" value="UPF0613 PROTEIN PB24D3.06C"/>
    <property type="match status" value="1"/>
</dbReference>